<gene>
    <name evidence="1" type="ORF">FVB9532_00169</name>
</gene>
<comment type="caution">
    <text evidence="1">The sequence shown here is derived from an EMBL/GenBank/DDBJ whole genome shotgun (WGS) entry which is preliminary data.</text>
</comment>
<evidence type="ECO:0000313" key="2">
    <source>
        <dbReference type="Proteomes" id="UP000356253"/>
    </source>
</evidence>
<evidence type="ECO:0000313" key="1">
    <source>
        <dbReference type="EMBL" id="VVU98920.1"/>
    </source>
</evidence>
<dbReference type="Proteomes" id="UP000356253">
    <property type="component" value="Unassembled WGS sequence"/>
</dbReference>
<proteinExistence type="predicted"/>
<dbReference type="EMBL" id="CABVMM010000001">
    <property type="protein sequence ID" value="VVU98920.1"/>
    <property type="molecule type" value="Genomic_DNA"/>
</dbReference>
<reference evidence="1" key="1">
    <citation type="submission" date="2019-09" db="EMBL/GenBank/DDBJ databases">
        <authorList>
            <person name="Rodrigo-Torres L."/>
            <person name="Arahal R. D."/>
            <person name="Lucena T."/>
        </authorList>
    </citation>
    <scope>NUCLEOTIDE SEQUENCE</scope>
    <source>
        <strain evidence="1">ISS653</strain>
    </source>
</reference>
<sequence>MEYSIQFLSDAISDIEDAIDYYESQQKGLGKRFTISLNETISYLLKSPDAFPFHAREIRKIPFKKFPYLLFYEVLNKEITVVAIFNTHQNPSKKP</sequence>
<accession>A0AC61Y399</accession>
<organism evidence="1 2">
    <name type="scientific">Mesonia oceanica</name>
    <dbReference type="NCBI Taxonomy" id="2687242"/>
    <lineage>
        <taxon>Bacteria</taxon>
        <taxon>Pseudomonadati</taxon>
        <taxon>Bacteroidota</taxon>
        <taxon>Flavobacteriia</taxon>
        <taxon>Flavobacteriales</taxon>
        <taxon>Flavobacteriaceae</taxon>
        <taxon>Mesonia</taxon>
    </lineage>
</organism>
<protein>
    <submittedName>
        <fullName evidence="1">Uncharacterized protein</fullName>
    </submittedName>
</protein>
<keyword evidence="2" id="KW-1185">Reference proteome</keyword>
<name>A0AC61Y399_9FLAO</name>